<evidence type="ECO:0000256" key="5">
    <source>
        <dbReference type="ARBA" id="ARBA00023242"/>
    </source>
</evidence>
<keyword evidence="4" id="KW-0804">Transcription</keyword>
<gene>
    <name evidence="6" type="ORF">TRUGW13939_02634</name>
</gene>
<proteinExistence type="predicted"/>
<evidence type="ECO:0000313" key="6">
    <source>
        <dbReference type="EMBL" id="QKX55540.1"/>
    </source>
</evidence>
<evidence type="ECO:0000256" key="1">
    <source>
        <dbReference type="ARBA" id="ARBA00004123"/>
    </source>
</evidence>
<accession>A0A7H8QNJ8</accession>
<protein>
    <recommendedName>
        <fullName evidence="8">Transcription factor domain-containing protein</fullName>
    </recommendedName>
</protein>
<dbReference type="GO" id="GO:0000981">
    <property type="term" value="F:DNA-binding transcription factor activity, RNA polymerase II-specific"/>
    <property type="evidence" value="ECO:0007669"/>
    <property type="project" value="TreeGrafter"/>
</dbReference>
<dbReference type="GeneID" id="55990141"/>
<organism evidence="6 7">
    <name type="scientific">Talaromyces rugulosus</name>
    <name type="common">Penicillium rugulosum</name>
    <dbReference type="NCBI Taxonomy" id="121627"/>
    <lineage>
        <taxon>Eukaryota</taxon>
        <taxon>Fungi</taxon>
        <taxon>Dikarya</taxon>
        <taxon>Ascomycota</taxon>
        <taxon>Pezizomycotina</taxon>
        <taxon>Eurotiomycetes</taxon>
        <taxon>Eurotiomycetidae</taxon>
        <taxon>Eurotiales</taxon>
        <taxon>Trichocomaceae</taxon>
        <taxon>Talaromyces</taxon>
        <taxon>Talaromyces sect. Islandici</taxon>
    </lineage>
</organism>
<dbReference type="PANTHER" id="PTHR31845">
    <property type="entry name" value="FINGER DOMAIN PROTEIN, PUTATIVE-RELATED"/>
    <property type="match status" value="1"/>
</dbReference>
<keyword evidence="7" id="KW-1185">Reference proteome</keyword>
<evidence type="ECO:0000313" key="7">
    <source>
        <dbReference type="Proteomes" id="UP000509510"/>
    </source>
</evidence>
<sequence length="554" mass="62716">MRQMLPTGQRMLLPAGCLTQSAGEEDVVSEQHVLAAFGPLTIRERRIGDLESKLDKLLTTISHPDNKLLDARLEPAEQASTIVSFEQASALVAHFQGSMALHFPFVVFPPGTLLDEIRQSETLLLLAILAAAAYEAPARQEALVQKVQTEINKQLHSDAMLTVKMLQALLIHVAWCHCHSGPERYSVYLHLAISIVDQRKIDQPKQLRTSRPRMAIGPKQGFSPENPSEAAEQRALIGCYYFSSSLGVLLQKKCKFPYSSFIEECAESLAQIAEFPTDHLLGHITRFQHLLEQADALSISNSPHLHASDDSGLRSSVQTLRERVRICKSRIPPDLTENYLLALQKYTVELHICQISLFDRPSDSKLPPPEWSDFRIQALLDGLTVANQMFIYMKCIDPQIQRASNHTEWLQIGYFIVISCKLAVASCELPVFHCTQHLREELNMPMMLDLAMERMKALTVPADPNQQQGHNDPPFSHMAWLKPIQDWFNRHYAPNEPAQAGEMGYGSHGLIASNNTLTFDMEEDSDYLTSMNWYDFQWSNFFPWSADDRLHEWA</sequence>
<keyword evidence="2" id="KW-0805">Transcription regulation</keyword>
<evidence type="ECO:0000256" key="4">
    <source>
        <dbReference type="ARBA" id="ARBA00023163"/>
    </source>
</evidence>
<comment type="subcellular location">
    <subcellularLocation>
        <location evidence="1">Nucleus</location>
    </subcellularLocation>
</comment>
<dbReference type="AlphaFoldDB" id="A0A7H8QNJ8"/>
<reference evidence="7" key="1">
    <citation type="submission" date="2020-06" db="EMBL/GenBank/DDBJ databases">
        <title>A chromosome-scale genome assembly of Talaromyces rugulosus W13939.</title>
        <authorList>
            <person name="Wang B."/>
            <person name="Guo L."/>
            <person name="Ye K."/>
            <person name="Wang L."/>
        </authorList>
    </citation>
    <scope>NUCLEOTIDE SEQUENCE [LARGE SCALE GENOMIC DNA]</scope>
    <source>
        <strain evidence="7">W13939</strain>
    </source>
</reference>
<keyword evidence="3" id="KW-0238">DNA-binding</keyword>
<dbReference type="OrthoDB" id="5226580at2759"/>
<evidence type="ECO:0000256" key="2">
    <source>
        <dbReference type="ARBA" id="ARBA00023015"/>
    </source>
</evidence>
<name>A0A7H8QNJ8_TALRU</name>
<dbReference type="GO" id="GO:0000976">
    <property type="term" value="F:transcription cis-regulatory region binding"/>
    <property type="evidence" value="ECO:0007669"/>
    <property type="project" value="TreeGrafter"/>
</dbReference>
<dbReference type="GO" id="GO:0005634">
    <property type="term" value="C:nucleus"/>
    <property type="evidence" value="ECO:0007669"/>
    <property type="project" value="UniProtKB-SubCell"/>
</dbReference>
<keyword evidence="5" id="KW-0539">Nucleus</keyword>
<dbReference type="Proteomes" id="UP000509510">
    <property type="component" value="Chromosome II"/>
</dbReference>
<dbReference type="KEGG" id="trg:TRUGW13939_02634"/>
<evidence type="ECO:0008006" key="8">
    <source>
        <dbReference type="Google" id="ProtNLM"/>
    </source>
</evidence>
<dbReference type="PANTHER" id="PTHR31845:SF37">
    <property type="entry name" value="TRANSCRIPTION FACTOR DOMAIN-CONTAINING PROTEIN"/>
    <property type="match status" value="1"/>
</dbReference>
<evidence type="ECO:0000256" key="3">
    <source>
        <dbReference type="ARBA" id="ARBA00023125"/>
    </source>
</evidence>
<dbReference type="InterPro" id="IPR051089">
    <property type="entry name" value="prtT"/>
</dbReference>
<dbReference type="RefSeq" id="XP_035341718.1">
    <property type="nucleotide sequence ID" value="XM_035485825.1"/>
</dbReference>
<dbReference type="EMBL" id="CP055899">
    <property type="protein sequence ID" value="QKX55540.1"/>
    <property type="molecule type" value="Genomic_DNA"/>
</dbReference>